<feature type="coiled-coil region" evidence="5">
    <location>
        <begin position="247"/>
        <end position="305"/>
    </location>
</feature>
<dbReference type="RefSeq" id="XP_066918601.1">
    <property type="nucleotide sequence ID" value="XM_067062500.1"/>
</dbReference>
<keyword evidence="4" id="KW-0539">Nucleus</keyword>
<evidence type="ECO:0000256" key="5">
    <source>
        <dbReference type="SAM" id="Coils"/>
    </source>
</evidence>
<dbReference type="InterPro" id="IPR036638">
    <property type="entry name" value="HLH_DNA-bd_sf"/>
</dbReference>
<dbReference type="AlphaFoldDB" id="A0A0P0EU69"/>
<dbReference type="GO" id="GO:0000981">
    <property type="term" value="F:DNA-binding transcription factor activity, RNA polymerase II-specific"/>
    <property type="evidence" value="ECO:0007669"/>
    <property type="project" value="TreeGrafter"/>
</dbReference>
<dbReference type="SUPFAM" id="SSF47459">
    <property type="entry name" value="HLH, helix-loop-helix DNA-binding domain"/>
    <property type="match status" value="1"/>
</dbReference>
<dbReference type="PANTHER" id="PTHR46117:SF3">
    <property type="entry name" value="FI24210P1"/>
    <property type="match status" value="1"/>
</dbReference>
<keyword evidence="2" id="KW-0805">Transcription regulation</keyword>
<protein>
    <submittedName>
        <fullName evidence="9">BHLH domain-containing protein</fullName>
    </submittedName>
    <submittedName>
        <fullName evidence="8">USF</fullName>
    </submittedName>
</protein>
<evidence type="ECO:0000313" key="9">
    <source>
        <dbReference type="EnsemblMetazoa" id="CLYHEMP004545.1"/>
    </source>
</evidence>
<dbReference type="Gene3D" id="4.10.280.10">
    <property type="entry name" value="Helix-loop-helix DNA-binding domain"/>
    <property type="match status" value="1"/>
</dbReference>
<accession>A0A0P0EU69</accession>
<dbReference type="EMBL" id="KT318164">
    <property type="protein sequence ID" value="ALJ33567.1"/>
    <property type="molecule type" value="mRNA"/>
</dbReference>
<keyword evidence="10" id="KW-1185">Reference proteome</keyword>
<dbReference type="GO" id="GO:0046983">
    <property type="term" value="F:protein dimerization activity"/>
    <property type="evidence" value="ECO:0007669"/>
    <property type="project" value="InterPro"/>
</dbReference>
<dbReference type="PANTHER" id="PTHR46117">
    <property type="entry name" value="FI24210P1"/>
    <property type="match status" value="1"/>
</dbReference>
<evidence type="ECO:0000256" key="4">
    <source>
        <dbReference type="ARBA" id="ARBA00023242"/>
    </source>
</evidence>
<feature type="region of interest" description="Disordered" evidence="6">
    <location>
        <begin position="174"/>
        <end position="212"/>
    </location>
</feature>
<dbReference type="Pfam" id="PF00010">
    <property type="entry name" value="HLH"/>
    <property type="match status" value="1"/>
</dbReference>
<feature type="compositionally biased region" description="Low complexity" evidence="6">
    <location>
        <begin position="87"/>
        <end position="105"/>
    </location>
</feature>
<dbReference type="Proteomes" id="UP000594262">
    <property type="component" value="Unplaced"/>
</dbReference>
<reference evidence="9" key="2">
    <citation type="submission" date="2021-01" db="UniProtKB">
        <authorList>
            <consortium name="EnsemblMetazoa"/>
        </authorList>
    </citation>
    <scope>IDENTIFICATION</scope>
</reference>
<feature type="compositionally biased region" description="Basic and acidic residues" evidence="6">
    <location>
        <begin position="193"/>
        <end position="212"/>
    </location>
</feature>
<feature type="domain" description="BHLH" evidence="7">
    <location>
        <begin position="202"/>
        <end position="257"/>
    </location>
</feature>
<evidence type="ECO:0000256" key="2">
    <source>
        <dbReference type="ARBA" id="ARBA00023015"/>
    </source>
</evidence>
<evidence type="ECO:0000259" key="7">
    <source>
        <dbReference type="PROSITE" id="PS50888"/>
    </source>
</evidence>
<dbReference type="EnsemblMetazoa" id="CLYHEMT004545.1">
    <property type="protein sequence ID" value="CLYHEMP004545.1"/>
    <property type="gene ID" value="CLYHEMG004545"/>
</dbReference>
<dbReference type="SMART" id="SM00353">
    <property type="entry name" value="HLH"/>
    <property type="match status" value="1"/>
</dbReference>
<feature type="region of interest" description="Disordered" evidence="6">
    <location>
        <begin position="1"/>
        <end position="69"/>
    </location>
</feature>
<dbReference type="GO" id="GO:0000978">
    <property type="term" value="F:RNA polymerase II cis-regulatory region sequence-specific DNA binding"/>
    <property type="evidence" value="ECO:0007669"/>
    <property type="project" value="TreeGrafter"/>
</dbReference>
<evidence type="ECO:0000313" key="8">
    <source>
        <dbReference type="EMBL" id="ALJ33567.1"/>
    </source>
</evidence>
<dbReference type="InterPro" id="IPR011598">
    <property type="entry name" value="bHLH_dom"/>
</dbReference>
<keyword evidence="5" id="KW-0175">Coiled coil</keyword>
<name>A0A0P0EU69_9CNID</name>
<evidence type="ECO:0000256" key="6">
    <source>
        <dbReference type="SAM" id="MobiDB-lite"/>
    </source>
</evidence>
<feature type="compositionally biased region" description="Polar residues" evidence="6">
    <location>
        <begin position="34"/>
        <end position="45"/>
    </location>
</feature>
<feature type="compositionally biased region" description="Acidic residues" evidence="6">
    <location>
        <begin position="1"/>
        <end position="10"/>
    </location>
</feature>
<reference evidence="8" key="1">
    <citation type="submission" date="2015-07" db="EMBL/GenBank/DDBJ databases">
        <title>Wnt signalling and multipotent stem cell formation and differenciation in the hydrozoan Clytia hemisphaerica.</title>
        <authorList>
            <person name="Ruggiero A."/>
            <person name="Lapebie P."/>
            <person name="Barreau C."/>
            <person name="Houliston E."/>
        </authorList>
    </citation>
    <scope>NUCLEOTIDE SEQUENCE</scope>
</reference>
<keyword evidence="3" id="KW-0804">Transcription</keyword>
<feature type="compositionally biased region" description="Polar residues" evidence="6">
    <location>
        <begin position="57"/>
        <end position="69"/>
    </location>
</feature>
<evidence type="ECO:0000313" key="10">
    <source>
        <dbReference type="Proteomes" id="UP000594262"/>
    </source>
</evidence>
<evidence type="ECO:0000256" key="3">
    <source>
        <dbReference type="ARBA" id="ARBA00023163"/>
    </source>
</evidence>
<proteinExistence type="evidence at transcript level"/>
<dbReference type="GeneID" id="136805925"/>
<dbReference type="InterPro" id="IPR051732">
    <property type="entry name" value="USF"/>
</dbReference>
<evidence type="ECO:0000256" key="1">
    <source>
        <dbReference type="ARBA" id="ARBA00004123"/>
    </source>
</evidence>
<dbReference type="GO" id="GO:0005634">
    <property type="term" value="C:nucleus"/>
    <property type="evidence" value="ECO:0007669"/>
    <property type="project" value="UniProtKB-SubCell"/>
</dbReference>
<organism evidence="8">
    <name type="scientific">Clytia hemisphaerica</name>
    <dbReference type="NCBI Taxonomy" id="252671"/>
    <lineage>
        <taxon>Eukaryota</taxon>
        <taxon>Metazoa</taxon>
        <taxon>Cnidaria</taxon>
        <taxon>Hydrozoa</taxon>
        <taxon>Hydroidolina</taxon>
        <taxon>Leptothecata</taxon>
        <taxon>Obeliida</taxon>
        <taxon>Clytiidae</taxon>
        <taxon>Clytia</taxon>
    </lineage>
</organism>
<sequence length="318" mass="34392">MTTLFEEADNTDPPSPSELLDAPSIKSELVGQRKASNGASQSDDGINSGGSPAGASQEGTTSDSFTTFVGDGNSISNNVRVVHVQAVDDNPNPNSSGSVNSSNSGGLYAVGGGGQIQQVISPGDSAIGSVGVDSASQDGARYTYYPAVQTNENNQGGQFYVMMSPQEVIPVTGGNSAPRIIAPRAQTLSTKSESSRSTRDERRRATHNEVERRRRDKINTWIMKIAAVVPDCQMDQSKQGTSKGGVLSKALDHIVKLRQENDRMRENMKEQERVLVENQVLRQQVEKLRQENSILQANLNLHMRQGEQMEDDGKLDED</sequence>
<dbReference type="PROSITE" id="PS50888">
    <property type="entry name" value="BHLH"/>
    <property type="match status" value="1"/>
</dbReference>
<comment type="subcellular location">
    <subcellularLocation>
        <location evidence="1">Nucleus</location>
    </subcellularLocation>
</comment>
<dbReference type="OrthoDB" id="690068at2759"/>
<feature type="region of interest" description="Disordered" evidence="6">
    <location>
        <begin position="87"/>
        <end position="110"/>
    </location>
</feature>